<dbReference type="Proteomes" id="UP001165083">
    <property type="component" value="Unassembled WGS sequence"/>
</dbReference>
<gene>
    <name evidence="2" type="ORF">Plil01_000564000</name>
</gene>
<name>A0A9W6TIV3_9STRA</name>
<dbReference type="InterPro" id="IPR038765">
    <property type="entry name" value="Papain-like_cys_pep_sf"/>
</dbReference>
<evidence type="ECO:0000256" key="1">
    <source>
        <dbReference type="SAM" id="MobiDB-lite"/>
    </source>
</evidence>
<dbReference type="OrthoDB" id="424753at2759"/>
<dbReference type="EMBL" id="BSXW01000239">
    <property type="protein sequence ID" value="GMF16058.1"/>
    <property type="molecule type" value="Genomic_DNA"/>
</dbReference>
<accession>A0A9W6TIV3</accession>
<feature type="region of interest" description="Disordered" evidence="1">
    <location>
        <begin position="569"/>
        <end position="600"/>
    </location>
</feature>
<evidence type="ECO:0000313" key="2">
    <source>
        <dbReference type="EMBL" id="GMF16058.1"/>
    </source>
</evidence>
<dbReference type="SUPFAM" id="SSF54001">
    <property type="entry name" value="Cysteine proteinases"/>
    <property type="match status" value="1"/>
</dbReference>
<dbReference type="AlphaFoldDB" id="A0A9W6TIV3"/>
<reference evidence="2" key="1">
    <citation type="submission" date="2023-04" db="EMBL/GenBank/DDBJ databases">
        <title>Phytophthora lilii NBRC 32176.</title>
        <authorList>
            <person name="Ichikawa N."/>
            <person name="Sato H."/>
            <person name="Tonouchi N."/>
        </authorList>
    </citation>
    <scope>NUCLEOTIDE SEQUENCE</scope>
    <source>
        <strain evidence="2">NBRC 32176</strain>
    </source>
</reference>
<evidence type="ECO:0000313" key="3">
    <source>
        <dbReference type="Proteomes" id="UP001165083"/>
    </source>
</evidence>
<keyword evidence="3" id="KW-1185">Reference proteome</keyword>
<organism evidence="2 3">
    <name type="scientific">Phytophthora lilii</name>
    <dbReference type="NCBI Taxonomy" id="2077276"/>
    <lineage>
        <taxon>Eukaryota</taxon>
        <taxon>Sar</taxon>
        <taxon>Stramenopiles</taxon>
        <taxon>Oomycota</taxon>
        <taxon>Peronosporomycetes</taxon>
        <taxon>Peronosporales</taxon>
        <taxon>Peronosporaceae</taxon>
        <taxon>Phytophthora</taxon>
    </lineage>
</organism>
<protein>
    <submittedName>
        <fullName evidence="2">Unnamed protein product</fullName>
    </submittedName>
</protein>
<proteinExistence type="predicted"/>
<comment type="caution">
    <text evidence="2">The sequence shown here is derived from an EMBL/GenBank/DDBJ whole genome shotgun (WGS) entry which is preliminary data.</text>
</comment>
<feature type="compositionally biased region" description="Basic and acidic residues" evidence="1">
    <location>
        <begin position="586"/>
        <end position="600"/>
    </location>
</feature>
<sequence length="764" mass="85781">MQTHLYNSQQVQVLDDFKFGESDTCLLLELLGCLEMQTIHENVKVFVSQRDLHARATKPDGTSATTTALQYVAENTGFDVVTFRVDFSESANIKLHRPVEQTRQGANTLQKATQELTFDCELHPFERLVLAYVIKRGKKRAFVRVHYTVTAVATPSVDEVAQAQEVAAAKLRQLLQRSIRTFSYVSKWEATPCRPGAEVVRTCAEINQYFQDCGEVFVDAGFPPVAKSLYNSSAPNKLSEDESAVYALCSWEHLHNVADSSWSFAPPSKTGETSSPEEPVAISALSSGLPHQDSFLCALSIITPYSELWLNRWFPSLNAVYQVDSISAIPVAFCIQGRIWQHLLIDLFFPSFPLGRGLMVPRRNDSSSELAQLRLAVETTLLQPRHRSASSLVIVALRKIDACHGAFQLTLRENEASGTISVVLLDPSRKYLRDKLVNVLPDLNRDQDPAEMCMTWEQLFLLEPTLWSLSLGRRHEQRLKRVLLHRSGTASMRAVVSVPTLSTFVFSSSYSNYFTWKTPDVEQEGNQQPQVDLDVKIEIVENDFSLSPLESSDTTRRHTSLVGSDKLGGSQGGVFRKQRPGCTESHPSKAEEAESAKDKTVLTPASVEENLQLVFDCLDRKGRYELSVSDLSAFLQLYERGKPTQHGNKLLQSFMFRHGRLSNLRSPEWGLTVDDFREIYVDLAVQDCSEAKTASDSIRPRFQELVWQDLQRLLPSEADSKSCCEIERQDVVELVCSFHSGTSLLDAVLLPDEKKSLQTDNFNV</sequence>